<reference evidence="2 3" key="1">
    <citation type="submission" date="2017-11" db="EMBL/GenBank/DDBJ databases">
        <title>Understudied soil microbes with underappreciated capabilities: Untangling the Clostridium saccharolyticum group.</title>
        <authorList>
            <person name="Leschine S."/>
        </authorList>
    </citation>
    <scope>NUCLEOTIDE SEQUENCE [LARGE SCALE GENOMIC DNA]</scope>
    <source>
        <strain evidence="2 3">18A</strain>
    </source>
</reference>
<keyword evidence="1" id="KW-0732">Signal</keyword>
<sequence>MRKWKQISAFCLAAALTVSGPAATAWAGSPEFARTPEEWSKLRDNVMEYDELAGLIREYNVTVQKNQLDINDKKKDDRITSDQNAQYYRDAASDYRNMITGDDPVSDASGAASANSAEAMADNNVEDLQVYQLTYEQEEANLVATAQSSMITFFQQRYELESAKSSLEFAEAAYQSALVRQSAGMATQADVLGALESVQSTQTSIDKLTSSVEETRQKLCVMLGWKYNDSPDILEIPAVNMERIAAMNPDTDKDSALGNSYTLKINKRKLENAVGDITKQTLNRTITSNEQNIGSDLTKRYRAVLQAKAAYDQAGAEFALESKNMDTAQRKYDLGSLSKLDYLKQKNAYDTKNLAIKTAELALFQAVQNYDNAVNGLASTGGL</sequence>
<comment type="caution">
    <text evidence="2">The sequence shown here is derived from an EMBL/GenBank/DDBJ whole genome shotgun (WGS) entry which is preliminary data.</text>
</comment>
<evidence type="ECO:0000313" key="3">
    <source>
        <dbReference type="Proteomes" id="UP000231092"/>
    </source>
</evidence>
<dbReference type="RefSeq" id="WP_100306086.1">
    <property type="nucleotide sequence ID" value="NZ_PGET01000001.1"/>
</dbReference>
<dbReference type="GO" id="GO:0015562">
    <property type="term" value="F:efflux transmembrane transporter activity"/>
    <property type="evidence" value="ECO:0007669"/>
    <property type="project" value="InterPro"/>
</dbReference>
<dbReference type="OrthoDB" id="1903697at2"/>
<gene>
    <name evidence="2" type="ORF">H171_3302</name>
</gene>
<dbReference type="EMBL" id="PGET01000001">
    <property type="protein sequence ID" value="PJJ29747.1"/>
    <property type="molecule type" value="Genomic_DNA"/>
</dbReference>
<organism evidence="2 3">
    <name type="scientific">[Clostridium] celerecrescens 18A</name>
    <dbReference type="NCBI Taxonomy" id="1286362"/>
    <lineage>
        <taxon>Bacteria</taxon>
        <taxon>Bacillati</taxon>
        <taxon>Bacillota</taxon>
        <taxon>Clostridia</taxon>
        <taxon>Lachnospirales</taxon>
        <taxon>Lachnospiraceae</taxon>
        <taxon>Lacrimispora</taxon>
    </lineage>
</organism>
<dbReference type="Proteomes" id="UP000231092">
    <property type="component" value="Unassembled WGS sequence"/>
</dbReference>
<evidence type="ECO:0000313" key="2">
    <source>
        <dbReference type="EMBL" id="PJJ29747.1"/>
    </source>
</evidence>
<feature type="signal peptide" evidence="1">
    <location>
        <begin position="1"/>
        <end position="27"/>
    </location>
</feature>
<proteinExistence type="predicted"/>
<dbReference type="Gene3D" id="1.20.1600.10">
    <property type="entry name" value="Outer membrane efflux proteins (OEP)"/>
    <property type="match status" value="2"/>
</dbReference>
<dbReference type="SUPFAM" id="SSF56954">
    <property type="entry name" value="Outer membrane efflux proteins (OEP)"/>
    <property type="match status" value="2"/>
</dbReference>
<name>A0A2M8Z8H9_9FIRM</name>
<evidence type="ECO:0000256" key="1">
    <source>
        <dbReference type="SAM" id="SignalP"/>
    </source>
</evidence>
<accession>A0A2M8Z8H9</accession>
<dbReference type="AlphaFoldDB" id="A0A2M8Z8H9"/>
<feature type="chain" id="PRO_5014631036" evidence="1">
    <location>
        <begin position="28"/>
        <end position="383"/>
    </location>
</feature>
<protein>
    <submittedName>
        <fullName evidence="2">Outer membrane efflux protein</fullName>
    </submittedName>
</protein>